<comment type="catalytic activity">
    <reaction evidence="11">
        <text>an alpha-D-Man-(1-&gt;2)-alpha-D-Man-(1-&gt;2)-alpha-D-Man-(1-&gt;3)-[alpha-D-Man-(1-&gt;2)-alpha-D-Man-(1-&gt;3)-alpha-D-Man-(1-&gt;6)]-beta-D-Man-(1-&gt;4)-beta-D-GlcNAc-(1-&gt;4)-alpha-D-GlcNAc-diphospho-di-trans,poly-cis-dolichol + a di-trans,poly-cis-dolichyl beta-D-mannosyl phosphate = an alpha-D-Man-(1-&gt;2)-alpha-D-Man-(1-&gt;2)-alpha-D-Man-(1-&gt;3)-[alpha-D-Man-(1-&gt;2)-alpha-D-Man-(1-&gt;3)-[alpha-D-Man-(1-&gt;6)]-alpha-D-Man-(1-&gt;6)]-beta-D-Man-(1-&gt;4)-beta-D-GlcNAc-(1-&gt;4)-alpha-D-GlcNAc-diphospho-di-trans,poly-cis-dolichol + a di-trans,poly-cis-dolichyl phosphate + H(+)</text>
        <dbReference type="Rhea" id="RHEA:29535"/>
        <dbReference type="Rhea" id="RHEA-COMP:19498"/>
        <dbReference type="Rhea" id="RHEA-COMP:19501"/>
        <dbReference type="Rhea" id="RHEA-COMP:19518"/>
        <dbReference type="Rhea" id="RHEA-COMP:19519"/>
        <dbReference type="ChEBI" id="CHEBI:15378"/>
        <dbReference type="ChEBI" id="CHEBI:57683"/>
        <dbReference type="ChEBI" id="CHEBI:58211"/>
        <dbReference type="ChEBI" id="CHEBI:132517"/>
        <dbReference type="ChEBI" id="CHEBI:132519"/>
        <dbReference type="EC" id="2.4.1.260"/>
    </reaction>
    <physiologicalReaction direction="left-to-right" evidence="11">
        <dbReference type="Rhea" id="RHEA:29536"/>
    </physiologicalReaction>
</comment>
<accession>A0A261XVH2</accession>
<evidence type="ECO:0000256" key="7">
    <source>
        <dbReference type="ARBA" id="ARBA00022824"/>
    </source>
</evidence>
<comment type="caution">
    <text evidence="14">The sequence shown here is derived from an EMBL/GenBank/DDBJ whole genome shotgun (WGS) entry which is preliminary data.</text>
</comment>
<comment type="similarity">
    <text evidence="3 12">Belongs to the glycosyltransferase 22 family.</text>
</comment>
<evidence type="ECO:0000313" key="14">
    <source>
        <dbReference type="EMBL" id="OZJ02357.1"/>
    </source>
</evidence>
<evidence type="ECO:0000256" key="9">
    <source>
        <dbReference type="ARBA" id="ARBA00023136"/>
    </source>
</evidence>
<evidence type="ECO:0000256" key="12">
    <source>
        <dbReference type="RuleBase" id="RU363075"/>
    </source>
</evidence>
<proteinExistence type="inferred from homology"/>
<dbReference type="InterPro" id="IPR005599">
    <property type="entry name" value="GPI_mannosylTrfase"/>
</dbReference>
<keyword evidence="7 12" id="KW-0256">Endoplasmic reticulum</keyword>
<evidence type="ECO:0000256" key="11">
    <source>
        <dbReference type="ARBA" id="ARBA00048899"/>
    </source>
</evidence>
<feature type="chain" id="PRO_5012311611" description="Mannosyltransferase" evidence="13">
    <location>
        <begin position="20"/>
        <end position="552"/>
    </location>
</feature>
<dbReference type="GO" id="GO:0052917">
    <property type="term" value="F:dol-P-Man:Man(7)GlcNAc(2)-PP-Dol alpha-1,6-mannosyltransferase activity"/>
    <property type="evidence" value="ECO:0007669"/>
    <property type="project" value="UniProtKB-EC"/>
</dbReference>
<dbReference type="Pfam" id="PF03901">
    <property type="entry name" value="Glyco_transf_22"/>
    <property type="match status" value="1"/>
</dbReference>
<gene>
    <name evidence="14" type="ORF">BZG36_04471</name>
</gene>
<evidence type="ECO:0000256" key="10">
    <source>
        <dbReference type="ARBA" id="ARBA00044721"/>
    </source>
</evidence>
<dbReference type="EC" id="2.4.1.-" evidence="12"/>
<feature type="transmembrane region" description="Helical" evidence="12">
    <location>
        <begin position="313"/>
        <end position="332"/>
    </location>
</feature>
<evidence type="ECO:0000256" key="13">
    <source>
        <dbReference type="SAM" id="SignalP"/>
    </source>
</evidence>
<comment type="subcellular location">
    <subcellularLocation>
        <location evidence="1 12">Endoplasmic reticulum membrane</location>
        <topology evidence="1 12">Multi-pass membrane protein</topology>
    </subcellularLocation>
</comment>
<keyword evidence="13" id="KW-0732">Signal</keyword>
<sequence>MKYALDYALFGLLALYCLACPYTKVEESFNIQAVHDIVTYGVSPSALPQYDHLEFPGVVPRTFLGALLLSAYTYPITMILRLINRGLGWRVIDSKFVGQLVARLTLAFFTCISMHYLRLSVRKAFGQRAERWFFILTCSQFHTMFWTSRPLPNMFAFPMVVFAFAHWLEVVYKRNSMLPLRHVLHYTVMASSIFRFEVALLAGCIVLPEWLIFRSISFREILLNGSIVGAFSVMLSTAVDSYFWRHLCWPEWEVFWFNGVEQRSSEWGVSPPHAYFTVHLPKLLLASLPLVVYALCAQQLGSTGRNHKPRGRPLARFFIPCLAYVTLFSCIGHKEWRFIVYVVPMMNVIAAVGASTIEERSRTSRLHVGLLRLLQGAVIPLSLSASVGLLLISAWNYPGGHSLAQLHDLVPVNYTDAKVHLDVYVAMTGASRFGQRRELNGGWRPPYPVDNLPLQQWQYFKNEQHIKPGEFVEAGYTHLLTTTPMLHKDRFDPIGVTDGFGGISVHRQPLQWLNASLRQKRGRIAIADIIGNNGLIHLSIHPKVWIMERKEQ</sequence>
<feature type="transmembrane region" description="Helical" evidence="12">
    <location>
        <begin position="338"/>
        <end position="357"/>
    </location>
</feature>
<dbReference type="PANTHER" id="PTHR22760">
    <property type="entry name" value="GLYCOSYLTRANSFERASE"/>
    <property type="match status" value="1"/>
</dbReference>
<evidence type="ECO:0000256" key="4">
    <source>
        <dbReference type="ARBA" id="ARBA00022676"/>
    </source>
</evidence>
<evidence type="ECO:0000256" key="6">
    <source>
        <dbReference type="ARBA" id="ARBA00022692"/>
    </source>
</evidence>
<dbReference type="GO" id="GO:0005789">
    <property type="term" value="C:endoplasmic reticulum membrane"/>
    <property type="evidence" value="ECO:0007669"/>
    <property type="project" value="UniProtKB-SubCell"/>
</dbReference>
<feature type="transmembrane region" description="Helical" evidence="12">
    <location>
        <begin position="283"/>
        <end position="301"/>
    </location>
</feature>
<keyword evidence="8 12" id="KW-1133">Transmembrane helix</keyword>
<feature type="signal peptide" evidence="13">
    <location>
        <begin position="1"/>
        <end position="19"/>
    </location>
</feature>
<dbReference type="PANTHER" id="PTHR22760:SF1">
    <property type="entry name" value="DOL-P-MAN:MAN(7)GLCNAC(2)-PP-DOL ALPHA-1,6-MANNOSYLTRANSFERASE"/>
    <property type="match status" value="1"/>
</dbReference>
<organism evidence="14 15">
    <name type="scientific">Bifiguratus adelaidae</name>
    <dbReference type="NCBI Taxonomy" id="1938954"/>
    <lineage>
        <taxon>Eukaryota</taxon>
        <taxon>Fungi</taxon>
        <taxon>Fungi incertae sedis</taxon>
        <taxon>Mucoromycota</taxon>
        <taxon>Mucoromycotina</taxon>
        <taxon>Endogonomycetes</taxon>
        <taxon>Endogonales</taxon>
        <taxon>Endogonales incertae sedis</taxon>
        <taxon>Bifiguratus</taxon>
    </lineage>
</organism>
<comment type="pathway">
    <text evidence="2">Protein modification; protein glycosylation.</text>
</comment>
<keyword evidence="15" id="KW-1185">Reference proteome</keyword>
<reference evidence="14 15" key="1">
    <citation type="journal article" date="2017" name="Mycologia">
        <title>Bifiguratus adelaidae, gen. et sp. nov., a new member of Mucoromycotina in endophytic and soil-dwelling habitats.</title>
        <authorList>
            <person name="Torres-Cruz T.J."/>
            <person name="Billingsley Tobias T.L."/>
            <person name="Almatruk M."/>
            <person name="Hesse C."/>
            <person name="Kuske C.R."/>
            <person name="Desiro A."/>
            <person name="Benucci G.M."/>
            <person name="Bonito G."/>
            <person name="Stajich J.E."/>
            <person name="Dunlap C."/>
            <person name="Arnold A.E."/>
            <person name="Porras-Alfaro A."/>
        </authorList>
    </citation>
    <scope>NUCLEOTIDE SEQUENCE [LARGE SCALE GENOMIC DNA]</scope>
    <source>
        <strain evidence="14 15">AZ0501</strain>
    </source>
</reference>
<evidence type="ECO:0000256" key="5">
    <source>
        <dbReference type="ARBA" id="ARBA00022679"/>
    </source>
</evidence>
<keyword evidence="4 12" id="KW-0328">Glycosyltransferase</keyword>
<comment type="function">
    <text evidence="10">Mannosyltransferase that operates in the biosynthetic pathway of dolichol-linked oligosaccharides, the glycan precursors employed in protein asparagine (N)-glycosylation. The assembly of dolichol-linked oligosaccharides begins on the cytosolic side of the endoplasmic reticulum membrane and finishes in its lumen. The sequential addition of sugars to dolichol pyrophosphate produces dolichol-linked oligosaccharides containing fourteen sugars, including two GlcNAcs, nine mannoses and three glucoses. Once assembled, the oligosaccharide is transferred from the lipid to nascent proteins by oligosaccharyltransferases. In the lumen of the endoplasmic reticulum, adds the eighth mannose residue in an alpha-1,6 linkage onto Man(7)GlcNAc(2)-PP-dolichol to produce Man(8)GlcNAc(2)-PP-dolichol.</text>
</comment>
<dbReference type="Proteomes" id="UP000242875">
    <property type="component" value="Unassembled WGS sequence"/>
</dbReference>
<dbReference type="AlphaFoldDB" id="A0A261XVH2"/>
<dbReference type="OrthoDB" id="19039at2759"/>
<evidence type="ECO:0000256" key="3">
    <source>
        <dbReference type="ARBA" id="ARBA00007063"/>
    </source>
</evidence>
<feature type="transmembrane region" description="Helical" evidence="12">
    <location>
        <begin position="221"/>
        <end position="244"/>
    </location>
</feature>
<feature type="transmembrane region" description="Helical" evidence="12">
    <location>
        <begin position="63"/>
        <end position="84"/>
    </location>
</feature>
<feature type="transmembrane region" description="Helical" evidence="12">
    <location>
        <begin position="192"/>
        <end position="212"/>
    </location>
</feature>
<keyword evidence="9 12" id="KW-0472">Membrane</keyword>
<dbReference type="EMBL" id="MVBO01000160">
    <property type="protein sequence ID" value="OZJ02357.1"/>
    <property type="molecule type" value="Genomic_DNA"/>
</dbReference>
<name>A0A261XVH2_9FUNG</name>
<evidence type="ECO:0000256" key="8">
    <source>
        <dbReference type="ARBA" id="ARBA00022989"/>
    </source>
</evidence>
<dbReference type="UniPathway" id="UPA00378"/>
<evidence type="ECO:0000256" key="1">
    <source>
        <dbReference type="ARBA" id="ARBA00004477"/>
    </source>
</evidence>
<feature type="transmembrane region" description="Helical" evidence="12">
    <location>
        <begin position="96"/>
        <end position="117"/>
    </location>
</feature>
<evidence type="ECO:0000256" key="2">
    <source>
        <dbReference type="ARBA" id="ARBA00004922"/>
    </source>
</evidence>
<feature type="transmembrane region" description="Helical" evidence="12">
    <location>
        <begin position="154"/>
        <end position="172"/>
    </location>
</feature>
<protein>
    <recommendedName>
        <fullName evidence="12">Mannosyltransferase</fullName>
        <ecNumber evidence="12">2.4.1.-</ecNumber>
    </recommendedName>
</protein>
<evidence type="ECO:0000313" key="15">
    <source>
        <dbReference type="Proteomes" id="UP000242875"/>
    </source>
</evidence>
<feature type="transmembrane region" description="Helical" evidence="12">
    <location>
        <begin position="369"/>
        <end position="395"/>
    </location>
</feature>
<keyword evidence="5" id="KW-0808">Transferase</keyword>
<keyword evidence="6 12" id="KW-0812">Transmembrane</keyword>
<dbReference type="GO" id="GO:0006487">
    <property type="term" value="P:protein N-linked glycosylation"/>
    <property type="evidence" value="ECO:0007669"/>
    <property type="project" value="TreeGrafter"/>
</dbReference>